<dbReference type="PANTHER" id="PTHR34301">
    <property type="entry name" value="DNA-BINDING PROTEIN-RELATED"/>
    <property type="match status" value="1"/>
</dbReference>
<evidence type="ECO:0000313" key="3">
    <source>
        <dbReference type="Proteomes" id="UP000008138"/>
    </source>
</evidence>
<dbReference type="InterPro" id="IPR027417">
    <property type="entry name" value="P-loop_NTPase"/>
</dbReference>
<evidence type="ECO:0000313" key="2">
    <source>
        <dbReference type="EMBL" id="AEA12790.1"/>
    </source>
</evidence>
<feature type="domain" description="MCM C-terminal" evidence="1">
    <location>
        <begin position="287"/>
        <end position="342"/>
    </location>
</feature>
<dbReference type="InterPro" id="IPR048907">
    <property type="entry name" value="WHD_MCM_arc"/>
</dbReference>
<dbReference type="SUPFAM" id="SSF46785">
    <property type="entry name" value="Winged helix' DNA-binding domain"/>
    <property type="match status" value="1"/>
</dbReference>
<name>F2L0X5_THEU7</name>
<dbReference type="GeneID" id="10360841"/>
<dbReference type="PANTHER" id="PTHR34301:SF8">
    <property type="entry name" value="ATPASE DOMAIN-CONTAINING PROTEIN"/>
    <property type="match status" value="1"/>
</dbReference>
<reference key="2">
    <citation type="submission" date="2011-03" db="EMBL/GenBank/DDBJ databases">
        <title>Complete genome sequence of the thermoacidophilic crenarchaeon Thermoproteus uzoniensis 768-20.</title>
        <authorList>
            <person name="Mardanov A.V."/>
            <person name="Gumerov V.M."/>
            <person name="Beletsky A.V."/>
            <person name="Prokofeva M.I."/>
            <person name="Bonch-Osmolovskaya E.A."/>
            <person name="Ravin N.V."/>
            <person name="Skryabin K.G."/>
        </authorList>
    </citation>
    <scope>NUCLEOTIDE SEQUENCE</scope>
    <source>
        <strain>768-20</strain>
    </source>
</reference>
<dbReference type="SUPFAM" id="SSF52540">
    <property type="entry name" value="P-loop containing nucleoside triphosphate hydrolases"/>
    <property type="match status" value="1"/>
</dbReference>
<keyword evidence="3" id="KW-1185">Reference proteome</keyword>
<reference evidence="2 3" key="1">
    <citation type="journal article" date="2011" name="J. Bacteriol.">
        <title>Complete genome sequence of the thermoacidophilic crenarchaeon Thermoproteus uzoniensis 768-20.</title>
        <authorList>
            <person name="Mardanov A.V."/>
            <person name="Gumerov V.M."/>
            <person name="Beletsky A.V."/>
            <person name="Prokofeva M.I."/>
            <person name="Bonch-Osmolovskaya E.A."/>
            <person name="Ravin N.V."/>
            <person name="Skryabin K.G."/>
        </authorList>
    </citation>
    <scope>NUCLEOTIDE SEQUENCE [LARGE SCALE GENOMIC DNA]</scope>
    <source>
        <strain evidence="2 3">768-20</strain>
    </source>
</reference>
<dbReference type="Gene3D" id="1.10.8.60">
    <property type="match status" value="1"/>
</dbReference>
<gene>
    <name evidence="2" type="ordered locus">TUZN_1314</name>
</gene>
<dbReference type="InterPro" id="IPR036390">
    <property type="entry name" value="WH_DNA-bd_sf"/>
</dbReference>
<dbReference type="Pfam" id="PF21100">
    <property type="entry name" value="WHD_MCM"/>
    <property type="match status" value="1"/>
</dbReference>
<dbReference type="EMBL" id="CP002590">
    <property type="protein sequence ID" value="AEA12790.1"/>
    <property type="molecule type" value="Genomic_DNA"/>
</dbReference>
<sequence length="359" mass="40590">MLFSVEPKSRREDLYDFEYELSALERALRLGKLVVVLGLRRTGKTSLVKVGLSSTPHIYIDVRLSPYPAYRDILGLVEDAVNDFLRRESSLGERLAEAFRGVAGVEISWSPLRVFFKFGGGDRLRLGELFKAVDELGIPVVVAFDEAQELRRANWLRLDRLFAYIYDNLANVKILLTGSEAGLLYDFLKIDDPESPLFGRPYAEVKTRRLSDSESLDFLERGFAELGLAPQREVLLKAVELFDGIIGWLTYFGYAYAVEGLRDFDRLLRSAVAMAKAELDRVLSRLRSPRYRVILSLLSVSGATWREIKRRLEAFEGRPLNDATVADLLNALLSLGIVEKRDGVYSIADPVYRLAASRL</sequence>
<accession>F2L0X5</accession>
<dbReference type="KEGG" id="tuz:TUZN_1314"/>
<dbReference type="HOGENOM" id="CLU_061108_0_0_2"/>
<dbReference type="OrthoDB" id="132045at2157"/>
<dbReference type="InterPro" id="IPR036388">
    <property type="entry name" value="WH-like_DNA-bd_sf"/>
</dbReference>
<dbReference type="Gene3D" id="3.40.50.300">
    <property type="entry name" value="P-loop containing nucleotide triphosphate hydrolases"/>
    <property type="match status" value="1"/>
</dbReference>
<dbReference type="STRING" id="999630.TUZN_1314"/>
<dbReference type="eggNOG" id="arCOG03169">
    <property type="taxonomic scope" value="Archaea"/>
</dbReference>
<protein>
    <submittedName>
        <fullName evidence="2">ATPase</fullName>
    </submittedName>
</protein>
<dbReference type="AlphaFoldDB" id="F2L0X5"/>
<evidence type="ECO:0000259" key="1">
    <source>
        <dbReference type="Pfam" id="PF21100"/>
    </source>
</evidence>
<dbReference type="Proteomes" id="UP000008138">
    <property type="component" value="Chromosome"/>
</dbReference>
<proteinExistence type="predicted"/>
<dbReference type="RefSeq" id="WP_013680126.1">
    <property type="nucleotide sequence ID" value="NC_015315.1"/>
</dbReference>
<organism evidence="2 3">
    <name type="scientific">Thermoproteus uzoniensis (strain 768-20)</name>
    <dbReference type="NCBI Taxonomy" id="999630"/>
    <lineage>
        <taxon>Archaea</taxon>
        <taxon>Thermoproteota</taxon>
        <taxon>Thermoprotei</taxon>
        <taxon>Thermoproteales</taxon>
        <taxon>Thermoproteaceae</taxon>
        <taxon>Thermoproteus</taxon>
    </lineage>
</organism>
<dbReference type="Gene3D" id="1.10.10.10">
    <property type="entry name" value="Winged helix-like DNA-binding domain superfamily/Winged helix DNA-binding domain"/>
    <property type="match status" value="1"/>
</dbReference>